<evidence type="ECO:0000313" key="2">
    <source>
        <dbReference type="Proteomes" id="UP000204179"/>
    </source>
</evidence>
<gene>
    <name evidence="1" type="ORF">JD18_104</name>
</gene>
<accession>A0A0K1Y589</accession>
<dbReference type="GeneID" id="26518519"/>
<proteinExistence type="predicted"/>
<keyword evidence="2" id="KW-1185">Reference proteome</keyword>
<evidence type="ECO:0000313" key="1">
    <source>
        <dbReference type="EMBL" id="AKY01975.1"/>
    </source>
</evidence>
<name>A0A0K1Y589_9CAUD</name>
<sequence length="152" mass="17858">MPTNPEVFIRRTKLRRKFEEAFRSLNLSVRARAKAEGKEPFFTKYSDHLLDRAIQREIDEEYVFSVLSKIPNHLKEINEFLAMPWLPIDPKDIDENIEYKPMRLEITDGNLWLGFTMDIPRPGKGPSIKCRMAFVNDKRLKGKISTKVIHIN</sequence>
<protein>
    <recommendedName>
        <fullName evidence="3">Site-specific RNA endonuclease</fullName>
    </recommendedName>
</protein>
<dbReference type="KEGG" id="vg:26518519"/>
<dbReference type="Pfam" id="PF10715">
    <property type="entry name" value="REGB_T4"/>
    <property type="match status" value="1"/>
</dbReference>
<dbReference type="InterPro" id="IPR019653">
    <property type="entry name" value="T4_endoribonuclease_RegB"/>
</dbReference>
<dbReference type="EMBL" id="KT239446">
    <property type="protein sequence ID" value="AKY01975.1"/>
    <property type="molecule type" value="Genomic_DNA"/>
</dbReference>
<organism evidence="1 2">
    <name type="scientific">Klebsiella phage JD18</name>
    <dbReference type="NCBI Taxonomy" id="1698360"/>
    <lineage>
        <taxon>Viruses</taxon>
        <taxon>Duplodnaviria</taxon>
        <taxon>Heunggongvirae</taxon>
        <taxon>Uroviricota</taxon>
        <taxon>Caudoviricetes</taxon>
        <taxon>Pantevenvirales</taxon>
        <taxon>Straboviridae</taxon>
        <taxon>Tevenvirinae</taxon>
        <taxon>Jiaodavirus</taxon>
        <taxon>Jiaodavirus jd18</taxon>
    </lineage>
</organism>
<dbReference type="Proteomes" id="UP000204179">
    <property type="component" value="Segment"/>
</dbReference>
<evidence type="ECO:0008006" key="3">
    <source>
        <dbReference type="Google" id="ProtNLM"/>
    </source>
</evidence>
<reference evidence="1 2" key="1">
    <citation type="submission" date="2015-07" db="EMBL/GenBank/DDBJ databases">
        <title>Isolation and characterization of JD18-a novel lytic bacteriophage for Klebsiella pneumoniae.</title>
        <authorList>
            <person name="Fan J."/>
            <person name="Zhang X."/>
            <person name="Guo X."/>
            <person name="He P."/>
            <person name="Zhang Y."/>
        </authorList>
    </citation>
    <scope>NUCLEOTIDE SEQUENCE [LARGE SCALE GENOMIC DNA]</scope>
</reference>
<dbReference type="RefSeq" id="YP_009190685.1">
    <property type="nucleotide sequence ID" value="NC_028686.1"/>
</dbReference>